<evidence type="ECO:0008006" key="4">
    <source>
        <dbReference type="Google" id="ProtNLM"/>
    </source>
</evidence>
<feature type="transmembrane region" description="Helical" evidence="1">
    <location>
        <begin position="55"/>
        <end position="76"/>
    </location>
</feature>
<keyword evidence="3" id="KW-1185">Reference proteome</keyword>
<feature type="transmembrane region" description="Helical" evidence="1">
    <location>
        <begin position="88"/>
        <end position="113"/>
    </location>
</feature>
<dbReference type="EMBL" id="JAFNEN010000096">
    <property type="protein sequence ID" value="KAG8194919.1"/>
    <property type="molecule type" value="Genomic_DNA"/>
</dbReference>
<dbReference type="AlphaFoldDB" id="A0AAV6VFY5"/>
<comment type="caution">
    <text evidence="2">The sequence shown here is derived from an EMBL/GenBank/DDBJ whole genome shotgun (WGS) entry which is preliminary data.</text>
</comment>
<proteinExistence type="predicted"/>
<name>A0AAV6VFY5_9ARAC</name>
<keyword evidence="1" id="KW-1133">Transmembrane helix</keyword>
<reference evidence="2 3" key="1">
    <citation type="journal article" date="2022" name="Nat. Ecol. Evol.">
        <title>A masculinizing supergene underlies an exaggerated male reproductive morph in a spider.</title>
        <authorList>
            <person name="Hendrickx F."/>
            <person name="De Corte Z."/>
            <person name="Sonet G."/>
            <person name="Van Belleghem S.M."/>
            <person name="Kostlbacher S."/>
            <person name="Vangestel C."/>
        </authorList>
    </citation>
    <scope>NUCLEOTIDE SEQUENCE [LARGE SCALE GENOMIC DNA]</scope>
    <source>
        <strain evidence="2">W744_W776</strain>
    </source>
</reference>
<sequence>MCHRSCQALKKLTVEIETVQPAEFTLSTQKSLMRRVLVTEDFLNTFQNTFSVPSFLCFLAHFIWCSGFWSIAVTGFNSNMPVFVLYRLSFAALVSYFGLMTCLWFAGGVTLAMDDLKRAYSRKTQERSLVVLNEEGLCVGRWLYERQSPVLSGCGLLYFTRNSTLVVTGTLLTYTMLLFNRQS</sequence>
<dbReference type="Proteomes" id="UP000827092">
    <property type="component" value="Unassembled WGS sequence"/>
</dbReference>
<evidence type="ECO:0000256" key="1">
    <source>
        <dbReference type="SAM" id="Phobius"/>
    </source>
</evidence>
<organism evidence="2 3">
    <name type="scientific">Oedothorax gibbosus</name>
    <dbReference type="NCBI Taxonomy" id="931172"/>
    <lineage>
        <taxon>Eukaryota</taxon>
        <taxon>Metazoa</taxon>
        <taxon>Ecdysozoa</taxon>
        <taxon>Arthropoda</taxon>
        <taxon>Chelicerata</taxon>
        <taxon>Arachnida</taxon>
        <taxon>Araneae</taxon>
        <taxon>Araneomorphae</taxon>
        <taxon>Entelegynae</taxon>
        <taxon>Araneoidea</taxon>
        <taxon>Linyphiidae</taxon>
        <taxon>Erigoninae</taxon>
        <taxon>Oedothorax</taxon>
    </lineage>
</organism>
<evidence type="ECO:0000313" key="3">
    <source>
        <dbReference type="Proteomes" id="UP000827092"/>
    </source>
</evidence>
<evidence type="ECO:0000313" key="2">
    <source>
        <dbReference type="EMBL" id="KAG8194919.1"/>
    </source>
</evidence>
<protein>
    <recommendedName>
        <fullName evidence="4">Gustatory receptor</fullName>
    </recommendedName>
</protein>
<keyword evidence="1" id="KW-0812">Transmembrane</keyword>
<gene>
    <name evidence="2" type="ORF">JTE90_021380</name>
</gene>
<keyword evidence="1" id="KW-0472">Membrane</keyword>
<accession>A0AAV6VFY5</accession>